<dbReference type="SUPFAM" id="SSF52540">
    <property type="entry name" value="P-loop containing nucleoside triphosphate hydrolases"/>
    <property type="match status" value="1"/>
</dbReference>
<dbReference type="InterPro" id="IPR027417">
    <property type="entry name" value="P-loop_NTPase"/>
</dbReference>
<evidence type="ECO:0000256" key="2">
    <source>
        <dbReference type="ARBA" id="ARBA00022801"/>
    </source>
</evidence>
<protein>
    <submittedName>
        <fullName evidence="7">DEAD/DEAH box helicase</fullName>
    </submittedName>
</protein>
<keyword evidence="8" id="KW-1185">Reference proteome</keyword>
<reference evidence="7" key="1">
    <citation type="submission" date="2022-10" db="EMBL/GenBank/DDBJ databases">
        <title>Algoriphagus sp. a novel bacteria isolate from halophytes salicornia europaea.</title>
        <authorList>
            <person name="Peng Y."/>
            <person name="Jiang L."/>
            <person name="Lee J."/>
        </authorList>
    </citation>
    <scope>NUCLEOTIDE SEQUENCE</scope>
    <source>
        <strain evidence="7">TR-M5</strain>
    </source>
</reference>
<proteinExistence type="predicted"/>
<dbReference type="InterPro" id="IPR001650">
    <property type="entry name" value="Helicase_C-like"/>
</dbReference>
<dbReference type="SMART" id="SM00490">
    <property type="entry name" value="HELICc"/>
    <property type="match status" value="1"/>
</dbReference>
<dbReference type="PROSITE" id="PS51194">
    <property type="entry name" value="HELICASE_CTER"/>
    <property type="match status" value="1"/>
</dbReference>
<evidence type="ECO:0000256" key="3">
    <source>
        <dbReference type="ARBA" id="ARBA00022806"/>
    </source>
</evidence>
<dbReference type="Pfam" id="PF00270">
    <property type="entry name" value="DEAD"/>
    <property type="match status" value="1"/>
</dbReference>
<dbReference type="GO" id="GO:0004386">
    <property type="term" value="F:helicase activity"/>
    <property type="evidence" value="ECO:0007669"/>
    <property type="project" value="UniProtKB-KW"/>
</dbReference>
<dbReference type="InterPro" id="IPR011545">
    <property type="entry name" value="DEAD/DEAH_box_helicase_dom"/>
</dbReference>
<sequence>MSLNRQLNLWIAQSESWQAFKDFDLPQDDRANYSFLSVSDDFYITLFCRAFDLIKKNDFSEEQEKDILALGNGLVIFSLEGKREFFDGVSYHDNMLYSSSLYYLSGFPASALLLARRFNISLYTNSTDIFIAEFLSREASTNNELTQLLHEFLSNGEEEKLIALERELNLKIISEDDNAERYHSSILATSIIQKFRSDNIWYDLLQHRDDKEFWKPFVKYCLDRSIPVWSFFPSQRSALKLGVLNEQTVSLQMPTSAGKTAISELIIYNSWKLDSEHKTLYLAPFRSLASELNQSMGKHLRRLGISTKSIYGGHLPNTDEQEAIESVNLLVSTPEKMLAVEDALPDILETFDTIICDEGHLLDDTQRGLSYELLLSRLKSHQKQNRRFVFISAIIPNINTINNWLGGTDETVIESNYRPTQLEYGFLVKGSRGNYNLIINPLSEYPIRYDLYKYLVSDSLKFYSNNQIKSTGSIKSISVAVALRALPSGSVALFTTEKRGHRGVEDLGEELIRQIDQHILVNNPINYTESGYVQKLREYFSEVFGQDYLLTRLVTKGAVFHHGDLPQDIREVIEDALRKEKIRLVICNTTLAEGVNLPIRTMILHSTQRMGSNTRPVSMSVRSLKNLVGRAGRAGKETKGLIIVPHARDQDIVKKLINEEGVEQVNGMLYNFISEITEVLKEKGIELSNELLDNQNEEFLVWLDSIDISLIDLLSEDIQPEELTQVVSSMLSNTLSHHQASYDEKQTQESIFQLRAEKIRDFIEDGTFAVVRKSGSSLRSFQSLSEIFDFDDDIWNIDFDSPLNEDWLKYLIIDGLLASNEFQSALNQFNSWTMKEGNELSNADILTTMQLWMKGDWYSEIAEKLNTEVYKVLRLINGLLAYNLQTLASSVIRIKLAKNKDYEPNLIIFNWPLFLQYGIDSESKLILYQLGLTDRVSVLHLNATLQKMGVDFSNENVLVTAILEREEVIMADLSDKTPEIAIEKINAFIQLLKFR</sequence>
<dbReference type="EMBL" id="CP110226">
    <property type="protein sequence ID" value="UZD21193.1"/>
    <property type="molecule type" value="Genomic_DNA"/>
</dbReference>
<keyword evidence="1" id="KW-0547">Nucleotide-binding</keyword>
<accession>A0ABY6MDH1</accession>
<organism evidence="7 8">
    <name type="scientific">Algoriphagus halophytocola</name>
    <dbReference type="NCBI Taxonomy" id="2991499"/>
    <lineage>
        <taxon>Bacteria</taxon>
        <taxon>Pseudomonadati</taxon>
        <taxon>Bacteroidota</taxon>
        <taxon>Cytophagia</taxon>
        <taxon>Cytophagales</taxon>
        <taxon>Cyclobacteriaceae</taxon>
        <taxon>Algoriphagus</taxon>
    </lineage>
</organism>
<feature type="domain" description="Helicase C-terminal" evidence="6">
    <location>
        <begin position="503"/>
        <end position="680"/>
    </location>
</feature>
<dbReference type="RefSeq" id="WP_264807664.1">
    <property type="nucleotide sequence ID" value="NZ_CP110226.1"/>
</dbReference>
<gene>
    <name evidence="7" type="ORF">OM944_10960</name>
</gene>
<dbReference type="PANTHER" id="PTHR47961:SF6">
    <property type="entry name" value="DNA-DIRECTED DNA POLYMERASE"/>
    <property type="match status" value="1"/>
</dbReference>
<keyword evidence="2" id="KW-0378">Hydrolase</keyword>
<evidence type="ECO:0000259" key="6">
    <source>
        <dbReference type="PROSITE" id="PS51194"/>
    </source>
</evidence>
<dbReference type="SMART" id="SM00487">
    <property type="entry name" value="DEXDc"/>
    <property type="match status" value="1"/>
</dbReference>
<dbReference type="Proteomes" id="UP001163156">
    <property type="component" value="Chromosome"/>
</dbReference>
<dbReference type="PROSITE" id="PS51192">
    <property type="entry name" value="HELICASE_ATP_BIND_1"/>
    <property type="match status" value="1"/>
</dbReference>
<dbReference type="Gene3D" id="3.40.50.300">
    <property type="entry name" value="P-loop containing nucleotide triphosphate hydrolases"/>
    <property type="match status" value="2"/>
</dbReference>
<dbReference type="InterPro" id="IPR014001">
    <property type="entry name" value="Helicase_ATP-bd"/>
</dbReference>
<evidence type="ECO:0000259" key="5">
    <source>
        <dbReference type="PROSITE" id="PS51192"/>
    </source>
</evidence>
<feature type="domain" description="Helicase ATP-binding" evidence="5">
    <location>
        <begin position="240"/>
        <end position="413"/>
    </location>
</feature>
<evidence type="ECO:0000256" key="4">
    <source>
        <dbReference type="ARBA" id="ARBA00022840"/>
    </source>
</evidence>
<keyword evidence="3 7" id="KW-0347">Helicase</keyword>
<evidence type="ECO:0000256" key="1">
    <source>
        <dbReference type="ARBA" id="ARBA00022741"/>
    </source>
</evidence>
<dbReference type="PANTHER" id="PTHR47961">
    <property type="entry name" value="DNA POLYMERASE THETA, PUTATIVE (AFU_ORTHOLOGUE AFUA_1G05260)-RELATED"/>
    <property type="match status" value="1"/>
</dbReference>
<dbReference type="Pfam" id="PF00271">
    <property type="entry name" value="Helicase_C"/>
    <property type="match status" value="1"/>
</dbReference>
<evidence type="ECO:0000313" key="7">
    <source>
        <dbReference type="EMBL" id="UZD21193.1"/>
    </source>
</evidence>
<name>A0ABY6MDH1_9BACT</name>
<evidence type="ECO:0000313" key="8">
    <source>
        <dbReference type="Proteomes" id="UP001163156"/>
    </source>
</evidence>
<keyword evidence="4" id="KW-0067">ATP-binding</keyword>
<dbReference type="InterPro" id="IPR050474">
    <property type="entry name" value="Hel308_SKI2-like"/>
</dbReference>